<evidence type="ECO:0000256" key="1">
    <source>
        <dbReference type="SAM" id="MobiDB-lite"/>
    </source>
</evidence>
<evidence type="ECO:0000313" key="2">
    <source>
        <dbReference type="EMBL" id="GCC47697.1"/>
    </source>
</evidence>
<comment type="caution">
    <text evidence="2">The sequence shown here is derived from an EMBL/GenBank/DDBJ whole genome shotgun (WGS) entry which is preliminary data.</text>
</comment>
<gene>
    <name evidence="2" type="ORF">chiPu_0032167</name>
</gene>
<feature type="region of interest" description="Disordered" evidence="1">
    <location>
        <begin position="1"/>
        <end position="55"/>
    </location>
</feature>
<dbReference type="Proteomes" id="UP000287033">
    <property type="component" value="Unassembled WGS sequence"/>
</dbReference>
<dbReference type="AlphaFoldDB" id="A0A401TYI4"/>
<dbReference type="EMBL" id="BEZZ01229210">
    <property type="protein sequence ID" value="GCC47697.1"/>
    <property type="molecule type" value="Genomic_DNA"/>
</dbReference>
<accession>A0A401TYI4</accession>
<organism evidence="2 3">
    <name type="scientific">Chiloscyllium punctatum</name>
    <name type="common">Brownbanded bambooshark</name>
    <name type="synonym">Hemiscyllium punctatum</name>
    <dbReference type="NCBI Taxonomy" id="137246"/>
    <lineage>
        <taxon>Eukaryota</taxon>
        <taxon>Metazoa</taxon>
        <taxon>Chordata</taxon>
        <taxon>Craniata</taxon>
        <taxon>Vertebrata</taxon>
        <taxon>Chondrichthyes</taxon>
        <taxon>Elasmobranchii</taxon>
        <taxon>Galeomorphii</taxon>
        <taxon>Galeoidea</taxon>
        <taxon>Orectolobiformes</taxon>
        <taxon>Hemiscylliidae</taxon>
        <taxon>Chiloscyllium</taxon>
    </lineage>
</organism>
<name>A0A401TYI4_CHIPU</name>
<keyword evidence="3" id="KW-1185">Reference proteome</keyword>
<proteinExistence type="predicted"/>
<feature type="compositionally biased region" description="Basic and acidic residues" evidence="1">
    <location>
        <begin position="44"/>
        <end position="55"/>
    </location>
</feature>
<feature type="non-terminal residue" evidence="2">
    <location>
        <position position="55"/>
    </location>
</feature>
<protein>
    <submittedName>
        <fullName evidence="2">Uncharacterized protein</fullName>
    </submittedName>
</protein>
<sequence>MEAGAAKQSRSGGWSRETVPERGLEQGSSPGTGTGARKQCRNGEWSRDTVPKRRL</sequence>
<evidence type="ECO:0000313" key="3">
    <source>
        <dbReference type="Proteomes" id="UP000287033"/>
    </source>
</evidence>
<reference evidence="2 3" key="1">
    <citation type="journal article" date="2018" name="Nat. Ecol. Evol.">
        <title>Shark genomes provide insights into elasmobranch evolution and the origin of vertebrates.</title>
        <authorList>
            <person name="Hara Y"/>
            <person name="Yamaguchi K"/>
            <person name="Onimaru K"/>
            <person name="Kadota M"/>
            <person name="Koyanagi M"/>
            <person name="Keeley SD"/>
            <person name="Tatsumi K"/>
            <person name="Tanaka K"/>
            <person name="Motone F"/>
            <person name="Kageyama Y"/>
            <person name="Nozu R"/>
            <person name="Adachi N"/>
            <person name="Nishimura O"/>
            <person name="Nakagawa R"/>
            <person name="Tanegashima C"/>
            <person name="Kiyatake I"/>
            <person name="Matsumoto R"/>
            <person name="Murakumo K"/>
            <person name="Nishida K"/>
            <person name="Terakita A"/>
            <person name="Kuratani S"/>
            <person name="Sato K"/>
            <person name="Hyodo S Kuraku.S."/>
        </authorList>
    </citation>
    <scope>NUCLEOTIDE SEQUENCE [LARGE SCALE GENOMIC DNA]</scope>
</reference>